<gene>
    <name evidence="2" type="ORF">ACFOYW_12610</name>
</gene>
<dbReference type="InterPro" id="IPR036388">
    <property type="entry name" value="WH-like_DNA-bd_sf"/>
</dbReference>
<evidence type="ECO:0000313" key="3">
    <source>
        <dbReference type="Proteomes" id="UP001595900"/>
    </source>
</evidence>
<dbReference type="Pfam" id="PF12802">
    <property type="entry name" value="MarR_2"/>
    <property type="match status" value="1"/>
</dbReference>
<dbReference type="InterPro" id="IPR000835">
    <property type="entry name" value="HTH_MarR-typ"/>
</dbReference>
<dbReference type="PANTHER" id="PTHR33164">
    <property type="entry name" value="TRANSCRIPTIONAL REGULATOR, MARR FAMILY"/>
    <property type="match status" value="1"/>
</dbReference>
<dbReference type="PANTHER" id="PTHR33164:SF104">
    <property type="entry name" value="TRANSCRIPTIONAL REGULATORY PROTEIN"/>
    <property type="match status" value="1"/>
</dbReference>
<evidence type="ECO:0000259" key="1">
    <source>
        <dbReference type="PROSITE" id="PS50995"/>
    </source>
</evidence>
<reference evidence="3" key="1">
    <citation type="journal article" date="2019" name="Int. J. Syst. Evol. Microbiol.">
        <title>The Global Catalogue of Microorganisms (GCM) 10K type strain sequencing project: providing services to taxonomists for standard genome sequencing and annotation.</title>
        <authorList>
            <consortium name="The Broad Institute Genomics Platform"/>
            <consortium name="The Broad Institute Genome Sequencing Center for Infectious Disease"/>
            <person name="Wu L."/>
            <person name="Ma J."/>
        </authorList>
    </citation>
    <scope>NUCLEOTIDE SEQUENCE [LARGE SCALE GENOMIC DNA]</scope>
    <source>
        <strain evidence="3">CGMCC 1.10363</strain>
    </source>
</reference>
<proteinExistence type="predicted"/>
<sequence length="147" mass="16349">MRDEARSVAAWEALFRAQVAVMRRLGADFPRNDISFNEYDVMFTLTRAANRALRLRDLTRAVLLTQPSVSRLVDRLAARGLVDKLPDETDARGTVIRLTDAGRDAFHAVARVHGASIDRIVGDALSPDELEQLTRLTTKLRANLPPA</sequence>
<dbReference type="PRINTS" id="PR00598">
    <property type="entry name" value="HTHMARR"/>
</dbReference>
<dbReference type="EMBL" id="JBHSCN010000005">
    <property type="protein sequence ID" value="MFC4244217.1"/>
    <property type="molecule type" value="Genomic_DNA"/>
</dbReference>
<protein>
    <submittedName>
        <fullName evidence="2">MarR family winged helix-turn-helix transcriptional regulator</fullName>
    </submittedName>
</protein>
<comment type="caution">
    <text evidence="2">The sequence shown here is derived from an EMBL/GenBank/DDBJ whole genome shotgun (WGS) entry which is preliminary data.</text>
</comment>
<accession>A0ABV8Q879</accession>
<dbReference type="SUPFAM" id="SSF46785">
    <property type="entry name" value="Winged helix' DNA-binding domain"/>
    <property type="match status" value="1"/>
</dbReference>
<dbReference type="Gene3D" id="1.10.10.10">
    <property type="entry name" value="Winged helix-like DNA-binding domain superfamily/Winged helix DNA-binding domain"/>
    <property type="match status" value="1"/>
</dbReference>
<dbReference type="PROSITE" id="PS50995">
    <property type="entry name" value="HTH_MARR_2"/>
    <property type="match status" value="1"/>
</dbReference>
<name>A0ABV8Q879_9MICO</name>
<dbReference type="Proteomes" id="UP001595900">
    <property type="component" value="Unassembled WGS sequence"/>
</dbReference>
<keyword evidence="3" id="KW-1185">Reference proteome</keyword>
<dbReference type="SMART" id="SM00347">
    <property type="entry name" value="HTH_MARR"/>
    <property type="match status" value="1"/>
</dbReference>
<dbReference type="InterPro" id="IPR039422">
    <property type="entry name" value="MarR/SlyA-like"/>
</dbReference>
<feature type="domain" description="HTH marR-type" evidence="1">
    <location>
        <begin position="1"/>
        <end position="142"/>
    </location>
</feature>
<organism evidence="2 3">
    <name type="scientific">Gryllotalpicola reticulitermitis</name>
    <dbReference type="NCBI Taxonomy" id="1184153"/>
    <lineage>
        <taxon>Bacteria</taxon>
        <taxon>Bacillati</taxon>
        <taxon>Actinomycetota</taxon>
        <taxon>Actinomycetes</taxon>
        <taxon>Micrococcales</taxon>
        <taxon>Microbacteriaceae</taxon>
        <taxon>Gryllotalpicola</taxon>
    </lineage>
</organism>
<dbReference type="RefSeq" id="WP_390229350.1">
    <property type="nucleotide sequence ID" value="NZ_JBHSCN010000005.1"/>
</dbReference>
<evidence type="ECO:0000313" key="2">
    <source>
        <dbReference type="EMBL" id="MFC4244217.1"/>
    </source>
</evidence>
<dbReference type="InterPro" id="IPR036390">
    <property type="entry name" value="WH_DNA-bd_sf"/>
</dbReference>